<dbReference type="Proteomes" id="UP000179807">
    <property type="component" value="Unassembled WGS sequence"/>
</dbReference>
<reference evidence="2" key="1">
    <citation type="submission" date="2016-10" db="EMBL/GenBank/DDBJ databases">
        <authorList>
            <person name="Benchimol M."/>
            <person name="Almeida L.G."/>
            <person name="Vasconcelos A.T."/>
            <person name="Perreira-Neves A."/>
            <person name="Rosa I.A."/>
            <person name="Tasca T."/>
            <person name="Bogo M.R."/>
            <person name="de Souza W."/>
        </authorList>
    </citation>
    <scope>NUCLEOTIDE SEQUENCE [LARGE SCALE GENOMIC DNA]</scope>
    <source>
        <strain evidence="2">K</strain>
    </source>
</reference>
<proteinExistence type="predicted"/>
<keyword evidence="1" id="KW-0472">Membrane</keyword>
<accession>A0A1J4JV49</accession>
<keyword evidence="1" id="KW-1133">Transmembrane helix</keyword>
<name>A0A1J4JV49_9EUKA</name>
<feature type="transmembrane region" description="Helical" evidence="1">
    <location>
        <begin position="40"/>
        <end position="63"/>
    </location>
</feature>
<evidence type="ECO:0000313" key="3">
    <source>
        <dbReference type="Proteomes" id="UP000179807"/>
    </source>
</evidence>
<sequence length="230" mass="27014">MSIQKNKKKFQRQKKYFFTENEVHFEFKFRKSSHQTISMLLFYCLSLCSASYIKVTGFIPSIFTSQFSTIKSRVLNQQEKYDLLLLNQSNSKNPSAIEIEIIESTNITKSHIERQKVCSFSEPIPPFSIFKKRGKTFPLISIAPNVEGRLTIANALFSRRFSASLSNQIISDFQNFKNNENHIQNNSNKNLNETNLNEYFEEMNSTYLIINKNNHFESDYYIEVLQFFNE</sequence>
<dbReference type="EMBL" id="MLAK01000913">
    <property type="protein sequence ID" value="OHT01406.1"/>
    <property type="molecule type" value="Genomic_DNA"/>
</dbReference>
<protein>
    <submittedName>
        <fullName evidence="2">Uncharacterized protein</fullName>
    </submittedName>
</protein>
<keyword evidence="1" id="KW-0812">Transmembrane</keyword>
<organism evidence="2 3">
    <name type="scientific">Tritrichomonas foetus</name>
    <dbReference type="NCBI Taxonomy" id="1144522"/>
    <lineage>
        <taxon>Eukaryota</taxon>
        <taxon>Metamonada</taxon>
        <taxon>Parabasalia</taxon>
        <taxon>Tritrichomonadida</taxon>
        <taxon>Tritrichomonadidae</taxon>
        <taxon>Tritrichomonas</taxon>
    </lineage>
</organism>
<dbReference type="RefSeq" id="XP_068354542.1">
    <property type="nucleotide sequence ID" value="XM_068508131.1"/>
</dbReference>
<evidence type="ECO:0000313" key="2">
    <source>
        <dbReference type="EMBL" id="OHT01406.1"/>
    </source>
</evidence>
<dbReference type="GeneID" id="94842835"/>
<evidence type="ECO:0000256" key="1">
    <source>
        <dbReference type="SAM" id="Phobius"/>
    </source>
</evidence>
<gene>
    <name evidence="2" type="ORF">TRFO_31780</name>
</gene>
<comment type="caution">
    <text evidence="2">The sequence shown here is derived from an EMBL/GenBank/DDBJ whole genome shotgun (WGS) entry which is preliminary data.</text>
</comment>
<keyword evidence="3" id="KW-1185">Reference proteome</keyword>
<dbReference type="AlphaFoldDB" id="A0A1J4JV49"/>
<dbReference type="VEuPathDB" id="TrichDB:TRFO_31780"/>